<evidence type="ECO:0000313" key="9">
    <source>
        <dbReference type="Proteomes" id="UP000814207"/>
    </source>
</evidence>
<feature type="domain" description="EamA" evidence="7">
    <location>
        <begin position="192"/>
        <end position="331"/>
    </location>
</feature>
<sequence>MTASRPSTSKSSRWCTTTTSATTPTATKTSTTLCTTASSPSRWHEGRAMQLSKTDLFAGLAVTAIWGANFSVIGLGLQTLDPFVLTLLRFTFCAVPLVLFIKRPPEVSYATLIIYGVLFGAGLWGVVNVAMYHGLSAGMSSVFLQFSAFFTILMSRWFLDEPINRIQGAGMVFCAVGLLLILQLSDEVSTTVGIVLVLLAALSWSLCNLIIKVRKPEDMVAFIVWSSLFSIPILLLMTLWFEGAEPLYNLITDFTWGAGFSIVFQCYVTTIVGYRIWNNLMKKYPASVVAPLSLMVPVSGLLTSYVFFDEQMRNEQGVAISLVLIGIALFVNSTRIHQRLVKPRGQSTPS</sequence>
<dbReference type="InterPro" id="IPR050638">
    <property type="entry name" value="AA-Vitamin_Transporters"/>
</dbReference>
<protein>
    <submittedName>
        <fullName evidence="8">EamA family transporter</fullName>
    </submittedName>
</protein>
<gene>
    <name evidence="8" type="ORF">GIW73_22740</name>
</gene>
<evidence type="ECO:0000313" key="8">
    <source>
        <dbReference type="EMBL" id="MCF5065758.1"/>
    </source>
</evidence>
<feature type="transmembrane region" description="Helical" evidence="6">
    <location>
        <begin position="256"/>
        <end position="277"/>
    </location>
</feature>
<dbReference type="PANTHER" id="PTHR32322:SF9">
    <property type="entry name" value="AMINO-ACID METABOLITE EFFLUX PUMP-RELATED"/>
    <property type="match status" value="1"/>
</dbReference>
<dbReference type="SUPFAM" id="SSF103481">
    <property type="entry name" value="Multidrug resistance efflux transporter EmrE"/>
    <property type="match status" value="2"/>
</dbReference>
<comment type="subcellular location">
    <subcellularLocation>
        <location evidence="1">Membrane</location>
        <topology evidence="1">Multi-pass membrane protein</topology>
    </subcellularLocation>
</comment>
<reference evidence="8" key="1">
    <citation type="submission" date="2019-11" db="EMBL/GenBank/DDBJ databases">
        <title>Epiphytic Pseudomonas syringae from cherry orchards.</title>
        <authorList>
            <person name="Hulin M.T."/>
        </authorList>
    </citation>
    <scope>NUCLEOTIDE SEQUENCE</scope>
    <source>
        <strain evidence="8">PA-6-9A</strain>
    </source>
</reference>
<feature type="region of interest" description="Disordered" evidence="5">
    <location>
        <begin position="1"/>
        <end position="26"/>
    </location>
</feature>
<evidence type="ECO:0000256" key="1">
    <source>
        <dbReference type="ARBA" id="ARBA00004141"/>
    </source>
</evidence>
<feature type="transmembrane region" description="Helical" evidence="6">
    <location>
        <begin position="289"/>
        <end position="308"/>
    </location>
</feature>
<feature type="transmembrane region" description="Helical" evidence="6">
    <location>
        <begin position="166"/>
        <end position="185"/>
    </location>
</feature>
<evidence type="ECO:0000256" key="3">
    <source>
        <dbReference type="ARBA" id="ARBA00022989"/>
    </source>
</evidence>
<dbReference type="GO" id="GO:0016020">
    <property type="term" value="C:membrane"/>
    <property type="evidence" value="ECO:0007669"/>
    <property type="project" value="UniProtKB-SubCell"/>
</dbReference>
<dbReference type="Proteomes" id="UP000814207">
    <property type="component" value="Unassembled WGS sequence"/>
</dbReference>
<evidence type="ECO:0000256" key="4">
    <source>
        <dbReference type="ARBA" id="ARBA00023136"/>
    </source>
</evidence>
<feature type="transmembrane region" description="Helical" evidence="6">
    <location>
        <begin position="83"/>
        <end position="101"/>
    </location>
</feature>
<feature type="compositionally biased region" description="Polar residues" evidence="5">
    <location>
        <begin position="1"/>
        <end position="15"/>
    </location>
</feature>
<evidence type="ECO:0000259" key="7">
    <source>
        <dbReference type="Pfam" id="PF00892"/>
    </source>
</evidence>
<feature type="transmembrane region" description="Helical" evidence="6">
    <location>
        <begin position="220"/>
        <end position="241"/>
    </location>
</feature>
<dbReference type="Pfam" id="PF00892">
    <property type="entry name" value="EamA"/>
    <property type="match status" value="2"/>
</dbReference>
<evidence type="ECO:0000256" key="6">
    <source>
        <dbReference type="SAM" id="Phobius"/>
    </source>
</evidence>
<dbReference type="PANTHER" id="PTHR32322">
    <property type="entry name" value="INNER MEMBRANE TRANSPORTER"/>
    <property type="match status" value="1"/>
</dbReference>
<feature type="transmembrane region" description="Helical" evidence="6">
    <location>
        <begin position="56"/>
        <end position="77"/>
    </location>
</feature>
<feature type="transmembrane region" description="Helical" evidence="6">
    <location>
        <begin position="191"/>
        <end position="211"/>
    </location>
</feature>
<name>A0A9Q3X7S7_PSESX</name>
<organism evidence="8 9">
    <name type="scientific">Pseudomonas syringae</name>
    <dbReference type="NCBI Taxonomy" id="317"/>
    <lineage>
        <taxon>Bacteria</taxon>
        <taxon>Pseudomonadati</taxon>
        <taxon>Pseudomonadota</taxon>
        <taxon>Gammaproteobacteria</taxon>
        <taxon>Pseudomonadales</taxon>
        <taxon>Pseudomonadaceae</taxon>
        <taxon>Pseudomonas</taxon>
    </lineage>
</organism>
<evidence type="ECO:0000256" key="5">
    <source>
        <dbReference type="SAM" id="MobiDB-lite"/>
    </source>
</evidence>
<accession>A0A9Q3X7S7</accession>
<feature type="transmembrane region" description="Helical" evidence="6">
    <location>
        <begin position="314"/>
        <end position="332"/>
    </location>
</feature>
<keyword evidence="3 6" id="KW-1133">Transmembrane helix</keyword>
<comment type="caution">
    <text evidence="8">The sequence shown here is derived from an EMBL/GenBank/DDBJ whole genome shotgun (WGS) entry which is preliminary data.</text>
</comment>
<dbReference type="AlphaFoldDB" id="A0A9Q3X7S7"/>
<keyword evidence="4 6" id="KW-0472">Membrane</keyword>
<keyword evidence="2 6" id="KW-0812">Transmembrane</keyword>
<feature type="transmembrane region" description="Helical" evidence="6">
    <location>
        <begin position="113"/>
        <end position="135"/>
    </location>
</feature>
<feature type="domain" description="EamA" evidence="7">
    <location>
        <begin position="57"/>
        <end position="182"/>
    </location>
</feature>
<feature type="compositionally biased region" description="Low complexity" evidence="5">
    <location>
        <begin position="16"/>
        <end position="26"/>
    </location>
</feature>
<dbReference type="EMBL" id="WKEU01000139">
    <property type="protein sequence ID" value="MCF5065758.1"/>
    <property type="molecule type" value="Genomic_DNA"/>
</dbReference>
<feature type="transmembrane region" description="Helical" evidence="6">
    <location>
        <begin position="141"/>
        <end position="159"/>
    </location>
</feature>
<dbReference type="InterPro" id="IPR000620">
    <property type="entry name" value="EamA_dom"/>
</dbReference>
<proteinExistence type="predicted"/>
<dbReference type="InterPro" id="IPR037185">
    <property type="entry name" value="EmrE-like"/>
</dbReference>
<evidence type="ECO:0000256" key="2">
    <source>
        <dbReference type="ARBA" id="ARBA00022692"/>
    </source>
</evidence>